<dbReference type="SUPFAM" id="SSF101238">
    <property type="entry name" value="XPC-binding domain"/>
    <property type="match status" value="1"/>
</dbReference>
<dbReference type="OrthoDB" id="1447957at2"/>
<sequence>MKIMKTTVKILMVIGLVGTMISCKSTFNATETLQVQENRDAIYQEIISNPIQFTKFISEAQKSKEAKKMLMKAHMEQMESGDMKMMMDKNPEMKEKMQSHMQKMMDKNPEMMEKMQSKMLDKMMSGEKGRKMLMEKIHNNEMMKKTMKERMMQMMNENPEMMEAMMQKMMEKNPEMMKKMKEKMENKG</sequence>
<dbReference type="InterPro" id="IPR036353">
    <property type="entry name" value="XPC-bd_sf"/>
</dbReference>
<evidence type="ECO:0000313" key="1">
    <source>
        <dbReference type="EMBL" id="PHQ27943.1"/>
    </source>
</evidence>
<proteinExistence type="predicted"/>
<evidence type="ECO:0000313" key="2">
    <source>
        <dbReference type="Proteomes" id="UP000229433"/>
    </source>
</evidence>
<gene>
    <name evidence="1" type="ORF">CJ305_17605</name>
</gene>
<dbReference type="PROSITE" id="PS51257">
    <property type="entry name" value="PROKAR_LIPOPROTEIN"/>
    <property type="match status" value="1"/>
</dbReference>
<dbReference type="AlphaFoldDB" id="A0A2G1VMF9"/>
<dbReference type="GO" id="GO:0003684">
    <property type="term" value="F:damaged DNA binding"/>
    <property type="evidence" value="ECO:0007669"/>
    <property type="project" value="InterPro"/>
</dbReference>
<protein>
    <submittedName>
        <fullName evidence="1">Uncharacterized protein</fullName>
    </submittedName>
</protein>
<dbReference type="GO" id="GO:0043161">
    <property type="term" value="P:proteasome-mediated ubiquitin-dependent protein catabolic process"/>
    <property type="evidence" value="ECO:0007669"/>
    <property type="project" value="InterPro"/>
</dbReference>
<organism evidence="1 2">
    <name type="scientific">Leeuwenhoekiella nanhaiensis</name>
    <dbReference type="NCBI Taxonomy" id="1655491"/>
    <lineage>
        <taxon>Bacteria</taxon>
        <taxon>Pseudomonadati</taxon>
        <taxon>Bacteroidota</taxon>
        <taxon>Flavobacteriia</taxon>
        <taxon>Flavobacteriales</taxon>
        <taxon>Flavobacteriaceae</taxon>
        <taxon>Leeuwenhoekiella</taxon>
    </lineage>
</organism>
<dbReference type="EMBL" id="NQXA01000024">
    <property type="protein sequence ID" value="PHQ27943.1"/>
    <property type="molecule type" value="Genomic_DNA"/>
</dbReference>
<comment type="caution">
    <text evidence="1">The sequence shown here is derived from an EMBL/GenBank/DDBJ whole genome shotgun (WGS) entry which is preliminary data.</text>
</comment>
<dbReference type="Proteomes" id="UP000229433">
    <property type="component" value="Unassembled WGS sequence"/>
</dbReference>
<keyword evidence="2" id="KW-1185">Reference proteome</keyword>
<accession>A0A2G1VMF9</accession>
<dbReference type="GO" id="GO:0006289">
    <property type="term" value="P:nucleotide-excision repair"/>
    <property type="evidence" value="ECO:0007669"/>
    <property type="project" value="InterPro"/>
</dbReference>
<name>A0A2G1VMF9_9FLAO</name>
<reference evidence="1 2" key="1">
    <citation type="submission" date="2017-08" db="EMBL/GenBank/DDBJ databases">
        <title>The whole genome shortgun sequences of strain Leeuwenhoekiella nanhaiensis G18 from the South China Sea.</title>
        <authorList>
            <person name="Liu Q."/>
        </authorList>
    </citation>
    <scope>NUCLEOTIDE SEQUENCE [LARGE SCALE GENOMIC DNA]</scope>
    <source>
        <strain evidence="1 2">G18</strain>
    </source>
</reference>